<evidence type="ECO:0000313" key="6">
    <source>
        <dbReference type="EMBL" id="GAG34126.1"/>
    </source>
</evidence>
<dbReference type="PANTHER" id="PTHR43177:SF3">
    <property type="entry name" value="PROTEIN NRFC HOMOLOG"/>
    <property type="match status" value="1"/>
</dbReference>
<evidence type="ECO:0000256" key="2">
    <source>
        <dbReference type="ARBA" id="ARBA00022723"/>
    </source>
</evidence>
<keyword evidence="3" id="KW-0408">Iron</keyword>
<evidence type="ECO:0000256" key="3">
    <source>
        <dbReference type="ARBA" id="ARBA00023004"/>
    </source>
</evidence>
<comment type="caution">
    <text evidence="6">The sequence shown here is derived from an EMBL/GenBank/DDBJ whole genome shotgun (WGS) entry which is preliminary data.</text>
</comment>
<dbReference type="CDD" id="cd10550">
    <property type="entry name" value="DMSOR_beta_like"/>
    <property type="match status" value="1"/>
</dbReference>
<sequence length="171" mass="18913">MSRSSLKKRGGKMHQFIIIDPDLCTGCETCESVCSFVHDGEFNPINTRIHRVRIEPVFNIALACQKCEDAPCIRSCPEKALSKNEETGSIIVDDDKCNGCAYCIRACDFGVINLHIETQNALICDLCDGMKEDFIDPEVGKTEPQCIAVCPKEAIALKNVEQIGEETRIDA</sequence>
<dbReference type="Gene3D" id="3.30.70.20">
    <property type="match status" value="2"/>
</dbReference>
<accession>X0YB93</accession>
<dbReference type="InterPro" id="IPR050954">
    <property type="entry name" value="ET_IronSulfur_Cluster-Binding"/>
</dbReference>
<organism evidence="6">
    <name type="scientific">marine sediment metagenome</name>
    <dbReference type="NCBI Taxonomy" id="412755"/>
    <lineage>
        <taxon>unclassified sequences</taxon>
        <taxon>metagenomes</taxon>
        <taxon>ecological metagenomes</taxon>
    </lineage>
</organism>
<dbReference type="AlphaFoldDB" id="X0YB93"/>
<dbReference type="Pfam" id="PF00037">
    <property type="entry name" value="Fer4"/>
    <property type="match status" value="1"/>
</dbReference>
<evidence type="ECO:0000256" key="4">
    <source>
        <dbReference type="ARBA" id="ARBA00023014"/>
    </source>
</evidence>
<feature type="domain" description="4Fe-4S ferredoxin-type" evidence="5">
    <location>
        <begin position="88"/>
        <end position="117"/>
    </location>
</feature>
<dbReference type="GO" id="GO:0051539">
    <property type="term" value="F:4 iron, 4 sulfur cluster binding"/>
    <property type="evidence" value="ECO:0007669"/>
    <property type="project" value="UniProtKB-KW"/>
</dbReference>
<evidence type="ECO:0000256" key="1">
    <source>
        <dbReference type="ARBA" id="ARBA00022485"/>
    </source>
</evidence>
<feature type="domain" description="4Fe-4S ferredoxin-type" evidence="5">
    <location>
        <begin position="54"/>
        <end position="86"/>
    </location>
</feature>
<keyword evidence="2" id="KW-0479">Metal-binding</keyword>
<dbReference type="SUPFAM" id="SSF54862">
    <property type="entry name" value="4Fe-4S ferredoxins"/>
    <property type="match status" value="1"/>
</dbReference>
<proteinExistence type="predicted"/>
<feature type="domain" description="4Fe-4S ferredoxin-type" evidence="5">
    <location>
        <begin position="15"/>
        <end position="45"/>
    </location>
</feature>
<evidence type="ECO:0000259" key="5">
    <source>
        <dbReference type="PROSITE" id="PS51379"/>
    </source>
</evidence>
<dbReference type="EMBL" id="BARS01049542">
    <property type="protein sequence ID" value="GAG34126.1"/>
    <property type="molecule type" value="Genomic_DNA"/>
</dbReference>
<gene>
    <name evidence="6" type="ORF">S01H1_74091</name>
</gene>
<keyword evidence="1" id="KW-0004">4Fe-4S</keyword>
<dbReference type="InterPro" id="IPR017896">
    <property type="entry name" value="4Fe4S_Fe-S-bd"/>
</dbReference>
<dbReference type="PANTHER" id="PTHR43177">
    <property type="entry name" value="PROTEIN NRFC"/>
    <property type="match status" value="1"/>
</dbReference>
<dbReference type="PROSITE" id="PS51379">
    <property type="entry name" value="4FE4S_FER_2"/>
    <property type="match status" value="3"/>
</dbReference>
<feature type="non-terminal residue" evidence="6">
    <location>
        <position position="171"/>
    </location>
</feature>
<keyword evidence="4" id="KW-0411">Iron-sulfur</keyword>
<dbReference type="Pfam" id="PF13247">
    <property type="entry name" value="Fer4_11"/>
    <property type="match status" value="1"/>
</dbReference>
<name>X0YB93_9ZZZZ</name>
<protein>
    <recommendedName>
        <fullName evidence="5">4Fe-4S ferredoxin-type domain-containing protein</fullName>
    </recommendedName>
</protein>
<dbReference type="GO" id="GO:0046872">
    <property type="term" value="F:metal ion binding"/>
    <property type="evidence" value="ECO:0007669"/>
    <property type="project" value="UniProtKB-KW"/>
</dbReference>
<reference evidence="6" key="1">
    <citation type="journal article" date="2014" name="Front. Microbiol.">
        <title>High frequency of phylogenetically diverse reductive dehalogenase-homologous genes in deep subseafloor sedimentary metagenomes.</title>
        <authorList>
            <person name="Kawai M."/>
            <person name="Futagami T."/>
            <person name="Toyoda A."/>
            <person name="Takaki Y."/>
            <person name="Nishi S."/>
            <person name="Hori S."/>
            <person name="Arai W."/>
            <person name="Tsubouchi T."/>
            <person name="Morono Y."/>
            <person name="Uchiyama I."/>
            <person name="Ito T."/>
            <person name="Fujiyama A."/>
            <person name="Inagaki F."/>
            <person name="Takami H."/>
        </authorList>
    </citation>
    <scope>NUCLEOTIDE SEQUENCE</scope>
    <source>
        <strain evidence="6">Expedition CK06-06</strain>
    </source>
</reference>